<dbReference type="InterPro" id="IPR006119">
    <property type="entry name" value="Resolv_N"/>
</dbReference>
<dbReference type="PROSITE" id="PS00397">
    <property type="entry name" value="RECOMBINASES_1"/>
    <property type="match status" value="1"/>
</dbReference>
<gene>
    <name evidence="5" type="ORF">B1B_00027</name>
</gene>
<dbReference type="InterPro" id="IPR050639">
    <property type="entry name" value="SSR_resolvase"/>
</dbReference>
<dbReference type="InterPro" id="IPR036162">
    <property type="entry name" value="Resolvase-like_N_sf"/>
</dbReference>
<dbReference type="CDD" id="cd03768">
    <property type="entry name" value="SR_ResInv"/>
    <property type="match status" value="1"/>
</dbReference>
<keyword evidence="1" id="KW-0229">DNA integration</keyword>
<keyword evidence="3" id="KW-0233">DNA recombination</keyword>
<dbReference type="GO" id="GO:0003677">
    <property type="term" value="F:DNA binding"/>
    <property type="evidence" value="ECO:0007669"/>
    <property type="project" value="UniProtKB-KW"/>
</dbReference>
<proteinExistence type="predicted"/>
<feature type="domain" description="Resolvase/invertase-type recombinase catalytic" evidence="4">
    <location>
        <begin position="1"/>
        <end position="141"/>
    </location>
</feature>
<dbReference type="PROSITE" id="PS00398">
    <property type="entry name" value="RECOMBINASES_2"/>
    <property type="match status" value="1"/>
</dbReference>
<dbReference type="InterPro" id="IPR006118">
    <property type="entry name" value="Recombinase_CS"/>
</dbReference>
<evidence type="ECO:0000313" key="5">
    <source>
        <dbReference type="EMBL" id="EQD79790.1"/>
    </source>
</evidence>
<dbReference type="Gene3D" id="3.40.50.1390">
    <property type="entry name" value="Resolvase, N-terminal catalytic domain"/>
    <property type="match status" value="1"/>
</dbReference>
<keyword evidence="2" id="KW-0238">DNA-binding</keyword>
<evidence type="ECO:0000256" key="2">
    <source>
        <dbReference type="ARBA" id="ARBA00023125"/>
    </source>
</evidence>
<protein>
    <submittedName>
        <fullName evidence="5">Resolvase domain-containing protein</fullName>
    </submittedName>
</protein>
<dbReference type="GO" id="GO:0015074">
    <property type="term" value="P:DNA integration"/>
    <property type="evidence" value="ECO:0007669"/>
    <property type="project" value="UniProtKB-KW"/>
</dbReference>
<comment type="caution">
    <text evidence="5">The sequence shown here is derived from an EMBL/GenBank/DDBJ whole genome shotgun (WGS) entry which is preliminary data.</text>
</comment>
<accession>T1DCH6</accession>
<organism evidence="5">
    <name type="scientific">mine drainage metagenome</name>
    <dbReference type="NCBI Taxonomy" id="410659"/>
    <lineage>
        <taxon>unclassified sequences</taxon>
        <taxon>metagenomes</taxon>
        <taxon>ecological metagenomes</taxon>
    </lineage>
</organism>
<evidence type="ECO:0000256" key="1">
    <source>
        <dbReference type="ARBA" id="ARBA00022908"/>
    </source>
</evidence>
<dbReference type="PANTHER" id="PTHR30461">
    <property type="entry name" value="DNA-INVERTASE FROM LAMBDOID PROPHAGE"/>
    <property type="match status" value="1"/>
</dbReference>
<dbReference type="PANTHER" id="PTHR30461:SF26">
    <property type="entry name" value="RESOLVASE HOMOLOG YNEB"/>
    <property type="match status" value="1"/>
</dbReference>
<evidence type="ECO:0000256" key="3">
    <source>
        <dbReference type="ARBA" id="ARBA00023172"/>
    </source>
</evidence>
<dbReference type="GO" id="GO:0000150">
    <property type="term" value="F:DNA strand exchange activity"/>
    <property type="evidence" value="ECO:0007669"/>
    <property type="project" value="InterPro"/>
</dbReference>
<dbReference type="Pfam" id="PF00239">
    <property type="entry name" value="Resolvase"/>
    <property type="match status" value="1"/>
</dbReference>
<dbReference type="PROSITE" id="PS51736">
    <property type="entry name" value="RECOMBINASES_3"/>
    <property type="match status" value="1"/>
</dbReference>
<evidence type="ECO:0000259" key="4">
    <source>
        <dbReference type="PROSITE" id="PS51736"/>
    </source>
</evidence>
<sequence length="199" mass="22296">MDYGYARVSTTQQDLERQLNALAKAGVDPNRIYSDKKSGATTDRPGLIDVFDRLRPGDVLVVYTLDRLGRTVRDVLNQIHDLREAGIGLRTLADTIPIDTSKPGNAMSELAIILLSLFAQMERTYALERAAHARAVREEKGLRAGRKLASNTEQHLEWARHLRDIDHLTMAEITAKTGIPRTSLYRHFFRMGDRAVSAG</sequence>
<reference evidence="5" key="1">
    <citation type="submission" date="2013-08" db="EMBL/GenBank/DDBJ databases">
        <authorList>
            <person name="Mendez C."/>
            <person name="Richter M."/>
            <person name="Ferrer M."/>
            <person name="Sanchez J."/>
        </authorList>
    </citation>
    <scope>NUCLEOTIDE SEQUENCE</scope>
</reference>
<dbReference type="SMART" id="SM00857">
    <property type="entry name" value="Resolvase"/>
    <property type="match status" value="1"/>
</dbReference>
<name>T1DCH6_9ZZZZ</name>
<dbReference type="SUPFAM" id="SSF53041">
    <property type="entry name" value="Resolvase-like"/>
    <property type="match status" value="1"/>
</dbReference>
<dbReference type="AlphaFoldDB" id="T1DCH6"/>
<dbReference type="EMBL" id="AUZY01000019">
    <property type="protein sequence ID" value="EQD79790.1"/>
    <property type="molecule type" value="Genomic_DNA"/>
</dbReference>
<reference evidence="5" key="2">
    <citation type="journal article" date="2014" name="ISME J.">
        <title>Microbial stratification in low pH oxic and suboxic macroscopic growths along an acid mine drainage.</title>
        <authorList>
            <person name="Mendez-Garcia C."/>
            <person name="Mesa V."/>
            <person name="Sprenger R.R."/>
            <person name="Richter M."/>
            <person name="Diez M.S."/>
            <person name="Solano J."/>
            <person name="Bargiela R."/>
            <person name="Golyshina O.V."/>
            <person name="Manteca A."/>
            <person name="Ramos J.L."/>
            <person name="Gallego J.R."/>
            <person name="Llorente I."/>
            <person name="Martins Dos Santos V.A."/>
            <person name="Jensen O.N."/>
            <person name="Pelaez A.I."/>
            <person name="Sanchez J."/>
            <person name="Ferrer M."/>
        </authorList>
    </citation>
    <scope>NUCLEOTIDE SEQUENCE</scope>
</reference>